<dbReference type="Gene3D" id="3.50.50.60">
    <property type="entry name" value="FAD/NAD(P)-binding domain"/>
    <property type="match status" value="2"/>
</dbReference>
<evidence type="ECO:0000313" key="5">
    <source>
        <dbReference type="EMBL" id="UJO15421.1"/>
    </source>
</evidence>
<dbReference type="SUPFAM" id="SSF51905">
    <property type="entry name" value="FAD/NAD(P)-binding domain"/>
    <property type="match status" value="2"/>
</dbReference>
<evidence type="ECO:0000313" key="6">
    <source>
        <dbReference type="Proteomes" id="UP000756132"/>
    </source>
</evidence>
<dbReference type="GO" id="GO:0004499">
    <property type="term" value="F:N,N-dimethylaniline monooxygenase activity"/>
    <property type="evidence" value="ECO:0007669"/>
    <property type="project" value="InterPro"/>
</dbReference>
<dbReference type="EMBL" id="CP090165">
    <property type="protein sequence ID" value="UJO15421.1"/>
    <property type="molecule type" value="Genomic_DNA"/>
</dbReference>
<keyword evidence="5" id="KW-0503">Monooxygenase</keyword>
<reference evidence="5" key="2">
    <citation type="journal article" date="2022" name="Microb. Genom.">
        <title>A chromosome-scale genome assembly of the tomato pathogen Cladosporium fulvum reveals a compartmentalized genome architecture and the presence of a dispensable chromosome.</title>
        <authorList>
            <person name="Zaccaron A.Z."/>
            <person name="Chen L.H."/>
            <person name="Samaras A."/>
            <person name="Stergiopoulos I."/>
        </authorList>
    </citation>
    <scope>NUCLEOTIDE SEQUENCE</scope>
    <source>
        <strain evidence="5">Race5_Kim</strain>
    </source>
</reference>
<reference evidence="5" key="1">
    <citation type="submission" date="2021-12" db="EMBL/GenBank/DDBJ databases">
        <authorList>
            <person name="Zaccaron A."/>
            <person name="Stergiopoulos I."/>
        </authorList>
    </citation>
    <scope>NUCLEOTIDE SEQUENCE</scope>
    <source>
        <strain evidence="5">Race5_Kim</strain>
    </source>
</reference>
<protein>
    <submittedName>
        <fullName evidence="5">FAD-dependent monooxygenase DEP4</fullName>
    </submittedName>
</protein>
<dbReference type="GO" id="GO:0050660">
    <property type="term" value="F:flavin adenine dinucleotide binding"/>
    <property type="evidence" value="ECO:0007669"/>
    <property type="project" value="InterPro"/>
</dbReference>
<dbReference type="InterPro" id="IPR050346">
    <property type="entry name" value="FMO-like"/>
</dbReference>
<dbReference type="KEGG" id="ffu:CLAFUR5_08537"/>
<dbReference type="PANTHER" id="PTHR23023">
    <property type="entry name" value="DIMETHYLANILINE MONOOXYGENASE"/>
    <property type="match status" value="1"/>
</dbReference>
<organism evidence="5 6">
    <name type="scientific">Passalora fulva</name>
    <name type="common">Tomato leaf mold</name>
    <name type="synonym">Cladosporium fulvum</name>
    <dbReference type="NCBI Taxonomy" id="5499"/>
    <lineage>
        <taxon>Eukaryota</taxon>
        <taxon>Fungi</taxon>
        <taxon>Dikarya</taxon>
        <taxon>Ascomycota</taxon>
        <taxon>Pezizomycotina</taxon>
        <taxon>Dothideomycetes</taxon>
        <taxon>Dothideomycetidae</taxon>
        <taxon>Mycosphaerellales</taxon>
        <taxon>Mycosphaerellaceae</taxon>
        <taxon>Fulvia</taxon>
    </lineage>
</organism>
<accession>A0A9Q8P6X7</accession>
<comment type="similarity">
    <text evidence="1">Belongs to the FMO family.</text>
</comment>
<proteinExistence type="inferred from homology"/>
<dbReference type="RefSeq" id="XP_047759787.1">
    <property type="nucleotide sequence ID" value="XM_047907685.1"/>
</dbReference>
<dbReference type="Pfam" id="PF00743">
    <property type="entry name" value="FMO-like"/>
    <property type="match status" value="1"/>
</dbReference>
<keyword evidence="4" id="KW-0560">Oxidoreductase</keyword>
<evidence type="ECO:0000256" key="2">
    <source>
        <dbReference type="ARBA" id="ARBA00022630"/>
    </source>
</evidence>
<gene>
    <name evidence="5" type="ORF">CLAFUR5_08537</name>
</gene>
<keyword evidence="6" id="KW-1185">Reference proteome</keyword>
<keyword evidence="2" id="KW-0285">Flavoprotein</keyword>
<dbReference type="Proteomes" id="UP000756132">
    <property type="component" value="Chromosome 3"/>
</dbReference>
<dbReference type="GO" id="GO:0050661">
    <property type="term" value="F:NADP binding"/>
    <property type="evidence" value="ECO:0007669"/>
    <property type="project" value="InterPro"/>
</dbReference>
<dbReference type="OMA" id="VCCTGWK"/>
<dbReference type="InterPro" id="IPR020946">
    <property type="entry name" value="Flavin_mOase-like"/>
</dbReference>
<dbReference type="AlphaFoldDB" id="A0A9Q8P6X7"/>
<dbReference type="GeneID" id="71988415"/>
<dbReference type="InterPro" id="IPR036188">
    <property type="entry name" value="FAD/NAD-bd_sf"/>
</dbReference>
<evidence type="ECO:0000256" key="1">
    <source>
        <dbReference type="ARBA" id="ARBA00009183"/>
    </source>
</evidence>
<evidence type="ECO:0000256" key="4">
    <source>
        <dbReference type="ARBA" id="ARBA00023002"/>
    </source>
</evidence>
<evidence type="ECO:0000256" key="3">
    <source>
        <dbReference type="ARBA" id="ARBA00022827"/>
    </source>
</evidence>
<dbReference type="OrthoDB" id="2915840at2759"/>
<keyword evidence="3" id="KW-0274">FAD</keyword>
<name>A0A9Q8P6X7_PASFU</name>
<sequence>MDDHCLDLVVVGAGWNGLCMARTYHEAFPDAEIKVLDCADSVGGCWANEHVYDGLRTNNLLGSYEFSDFPMTTELTGARPEEHISGHGVHRYFSAAVRYFDLEQFLNLGCKVESARLHDDGRWCLKVVRGPSTVASTIFTKKLVMATGLTSEPSMPSFVGQDLFTGAILHSKELKRLDDRLARSKKVVVVGANKSAFDVCYGVAQRSGEAHMLIRPSRGGPSWVWPRRIRFAGFRTSLSKLSLTRVWSIFDPWPFGEMSSVRRTLRRILHSSTLGRCLTTAFWIVLGNCARRHNRYSSHKGTALLEPWSSTYWMGNSLSINNYPNDWFDHARAGNVVVHHAEVTSVCERDVMTTEGTLQDVDAIVCCTGWKHLPSIRFEPSISEISGSIAAHEIDFIMAARGQILQDTPALRYRARDLPLLNSDKSAQIDDVDATYRLYRGLVPRQPSSMLARNLAFIGLDFSLHTVLLAQAQALWITAFFSDRIDHLQDDNVDYDRVAREAILLSEYEKLRRPSSAGGSGEKFPDLVFDSLPYVGLLLNDLGLKPQRKQTWFQELFSAYSLQDYRGLVEEWKLRLQRKGS</sequence>